<sequence>MPRLPVFYLSCDRDAYSAPISQPRLRRLIKRDMQVGNVTFITSREGGDKPEIFHQCGKGLLAERLQSLMADRGFQATIEGGRDPGLESLAASMTGVAPEEVIELRLNTGMTSDDYRQIGHCLEALREQGILLICLDQKEQGASEINHQPHDAYIRNLIQQWEHEQLWRQAMSEGSLAGRRARRGQDVPVADPTLCVLNTAFSLGGLKAPQRVFGFALDEDSHSLAGYGWMQ</sequence>
<proteinExistence type="predicted"/>
<dbReference type="SUPFAM" id="SSF53213">
    <property type="entry name" value="LigB-like"/>
    <property type="match status" value="1"/>
</dbReference>
<evidence type="ECO:0000313" key="2">
    <source>
        <dbReference type="Proteomes" id="UP000683442"/>
    </source>
</evidence>
<reference evidence="1 2" key="1">
    <citation type="submission" date="2021-06" db="EMBL/GenBank/DDBJ databases">
        <title>Microbial metabolic specificity influences pelagic lipid remineralization.</title>
        <authorList>
            <person name="Behrendt L."/>
            <person name="Hunter J.E."/>
            <person name="Alcolombri U."/>
            <person name="Smriga S."/>
            <person name="Mincer T."/>
            <person name="Lowenstein D.P."/>
            <person name="Peaudecerf F.J."/>
            <person name="Fernandez V.I."/>
            <person name="Fredricks H."/>
            <person name="Almblad H."/>
            <person name="Harrison J.J."/>
            <person name="Stocker R."/>
            <person name="Van Mooy B.A.S."/>
        </authorList>
    </citation>
    <scope>NUCLEOTIDE SEQUENCE [LARGE SCALE GENOMIC DNA]</scope>
    <source>
        <strain evidence="1 2">HP15-B</strain>
    </source>
</reference>
<keyword evidence="2" id="KW-1185">Reference proteome</keyword>
<gene>
    <name evidence="1" type="ORF">KQ249_03430</name>
</gene>
<evidence type="ECO:0000313" key="1">
    <source>
        <dbReference type="EMBL" id="QWV13683.1"/>
    </source>
</evidence>
<accession>A0ABX8ILP2</accession>
<organism evidence="1 2">
    <name type="scientific">Marinobacter adhaerens</name>
    <dbReference type="NCBI Taxonomy" id="1033846"/>
    <lineage>
        <taxon>Bacteria</taxon>
        <taxon>Pseudomonadati</taxon>
        <taxon>Pseudomonadota</taxon>
        <taxon>Gammaproteobacteria</taxon>
        <taxon>Pseudomonadales</taxon>
        <taxon>Marinobacteraceae</taxon>
        <taxon>Marinobacter</taxon>
    </lineage>
</organism>
<name>A0ABX8ILP2_9GAMM</name>
<dbReference type="EMBL" id="CP076686">
    <property type="protein sequence ID" value="QWV13683.1"/>
    <property type="molecule type" value="Genomic_DNA"/>
</dbReference>
<dbReference type="Proteomes" id="UP000683442">
    <property type="component" value="Chromosome"/>
</dbReference>
<protein>
    <submittedName>
        <fullName evidence="1">Uncharacterized protein</fullName>
    </submittedName>
</protein>